<evidence type="ECO:0000256" key="2">
    <source>
        <dbReference type="ARBA" id="ARBA00022837"/>
    </source>
</evidence>
<organism evidence="4 5">
    <name type="scientific">Knipowitschia caucasica</name>
    <name type="common">Caucasian dwarf goby</name>
    <name type="synonym">Pomatoschistus caucasicus</name>
    <dbReference type="NCBI Taxonomy" id="637954"/>
    <lineage>
        <taxon>Eukaryota</taxon>
        <taxon>Metazoa</taxon>
        <taxon>Chordata</taxon>
        <taxon>Craniata</taxon>
        <taxon>Vertebrata</taxon>
        <taxon>Euteleostomi</taxon>
        <taxon>Actinopterygii</taxon>
        <taxon>Neopterygii</taxon>
        <taxon>Teleostei</taxon>
        <taxon>Neoteleostei</taxon>
        <taxon>Acanthomorphata</taxon>
        <taxon>Gobiaria</taxon>
        <taxon>Gobiiformes</taxon>
        <taxon>Gobioidei</taxon>
        <taxon>Gobiidae</taxon>
        <taxon>Gobiinae</taxon>
        <taxon>Knipowitschia</taxon>
    </lineage>
</organism>
<dbReference type="GO" id="GO:0046914">
    <property type="term" value="F:transition metal ion binding"/>
    <property type="evidence" value="ECO:0007669"/>
    <property type="project" value="InterPro"/>
</dbReference>
<dbReference type="GO" id="GO:0048471">
    <property type="term" value="C:perinuclear region of cytoplasm"/>
    <property type="evidence" value="ECO:0007669"/>
    <property type="project" value="TreeGrafter"/>
</dbReference>
<dbReference type="PROSITE" id="PS00018">
    <property type="entry name" value="EF_HAND_1"/>
    <property type="match status" value="1"/>
</dbReference>
<dbReference type="InterPro" id="IPR034325">
    <property type="entry name" value="S-100_dom"/>
</dbReference>
<dbReference type="Proteomes" id="UP001497482">
    <property type="component" value="Chromosome 7"/>
</dbReference>
<dbReference type="PANTHER" id="PTHR11639:SF130">
    <property type="entry name" value="PROTEIN S100-A11"/>
    <property type="match status" value="1"/>
</dbReference>
<dbReference type="Pfam" id="PF01023">
    <property type="entry name" value="S_100"/>
    <property type="match status" value="1"/>
</dbReference>
<gene>
    <name evidence="4" type="ORF">KC01_LOCUS37584</name>
</gene>
<evidence type="ECO:0000259" key="3">
    <source>
        <dbReference type="PROSITE" id="PS50222"/>
    </source>
</evidence>
<dbReference type="PROSITE" id="PS50222">
    <property type="entry name" value="EF_HAND_2"/>
    <property type="match status" value="1"/>
</dbReference>
<accession>A0AAV2MCV5</accession>
<feature type="domain" description="EF-hand" evidence="3">
    <location>
        <begin position="127"/>
        <end position="162"/>
    </location>
</feature>
<dbReference type="InterPro" id="IPR013787">
    <property type="entry name" value="S100_Ca-bd_sub"/>
</dbReference>
<dbReference type="InterPro" id="IPR002048">
    <property type="entry name" value="EF_hand_dom"/>
</dbReference>
<reference evidence="4 5" key="1">
    <citation type="submission" date="2024-04" db="EMBL/GenBank/DDBJ databases">
        <authorList>
            <person name="Waldvogel A.-M."/>
            <person name="Schoenle A."/>
        </authorList>
    </citation>
    <scope>NUCLEOTIDE SEQUENCE [LARGE SCALE GENOMIC DNA]</scope>
</reference>
<dbReference type="CDD" id="cd00213">
    <property type="entry name" value="S-100"/>
    <property type="match status" value="1"/>
</dbReference>
<protein>
    <recommendedName>
        <fullName evidence="3">EF-hand domain-containing protein</fullName>
    </recommendedName>
</protein>
<dbReference type="Gene3D" id="1.10.238.10">
    <property type="entry name" value="EF-hand"/>
    <property type="match status" value="2"/>
</dbReference>
<dbReference type="GO" id="GO:0005615">
    <property type="term" value="C:extracellular space"/>
    <property type="evidence" value="ECO:0007669"/>
    <property type="project" value="TreeGrafter"/>
</dbReference>
<dbReference type="GO" id="GO:0005509">
    <property type="term" value="F:calcium ion binding"/>
    <property type="evidence" value="ECO:0007669"/>
    <property type="project" value="InterPro"/>
</dbReference>
<keyword evidence="2" id="KW-0106">Calcium</keyword>
<dbReference type="GO" id="GO:0048306">
    <property type="term" value="F:calcium-dependent protein binding"/>
    <property type="evidence" value="ECO:0007669"/>
    <property type="project" value="TreeGrafter"/>
</dbReference>
<dbReference type="EMBL" id="OZ035829">
    <property type="protein sequence ID" value="CAL1611110.1"/>
    <property type="molecule type" value="Genomic_DNA"/>
</dbReference>
<dbReference type="InterPro" id="IPR018247">
    <property type="entry name" value="EF_Hand_1_Ca_BS"/>
</dbReference>
<proteinExistence type="predicted"/>
<dbReference type="AlphaFoldDB" id="A0AAV2MCV5"/>
<dbReference type="PANTHER" id="PTHR11639">
    <property type="entry name" value="S100 CALCIUM-BINDING PROTEIN"/>
    <property type="match status" value="1"/>
</dbReference>
<dbReference type="SUPFAM" id="SSF47473">
    <property type="entry name" value="EF-hand"/>
    <property type="match status" value="2"/>
</dbReference>
<evidence type="ECO:0000313" key="4">
    <source>
        <dbReference type="EMBL" id="CAL1611110.1"/>
    </source>
</evidence>
<sequence>MEAAIRELFKVFKVYAGQEGSSNTLSRAEFHKLVTSELPNLVENTDASAIDQLMKSLDENSDGQLNLRILGQKQLKKKPRFTHKMEDAIKTLVMTFIKSSKGKDNLDSSSFKKLVSKQLGGIMEDANSSSAIKEMQKGLDENSDGKVSFQEYFTLIGYVAKTMSQKQSGSAETAS</sequence>
<evidence type="ECO:0000256" key="1">
    <source>
        <dbReference type="ARBA" id="ARBA00022723"/>
    </source>
</evidence>
<keyword evidence="5" id="KW-1185">Reference proteome</keyword>
<keyword evidence="1" id="KW-0479">Metal-binding</keyword>
<name>A0AAV2MCV5_KNICA</name>
<dbReference type="InterPro" id="IPR011992">
    <property type="entry name" value="EF-hand-dom_pair"/>
</dbReference>
<evidence type="ECO:0000313" key="5">
    <source>
        <dbReference type="Proteomes" id="UP001497482"/>
    </source>
</evidence>
<dbReference type="SMART" id="SM01394">
    <property type="entry name" value="S_100"/>
    <property type="match status" value="2"/>
</dbReference>